<organism evidence="2 3">
    <name type="scientific">Agaricus bisporus var. burnettii (strain JB137-S8 / ATCC MYA-4627 / FGSC 10392)</name>
    <name type="common">White button mushroom</name>
    <dbReference type="NCBI Taxonomy" id="597362"/>
    <lineage>
        <taxon>Eukaryota</taxon>
        <taxon>Fungi</taxon>
        <taxon>Dikarya</taxon>
        <taxon>Basidiomycota</taxon>
        <taxon>Agaricomycotina</taxon>
        <taxon>Agaricomycetes</taxon>
        <taxon>Agaricomycetidae</taxon>
        <taxon>Agaricales</taxon>
        <taxon>Agaricineae</taxon>
        <taxon>Agaricaceae</taxon>
        <taxon>Agaricus</taxon>
    </lineage>
</organism>
<feature type="region of interest" description="Disordered" evidence="1">
    <location>
        <begin position="230"/>
        <end position="260"/>
    </location>
</feature>
<proteinExistence type="predicted"/>
<dbReference type="AlphaFoldDB" id="K5WU70"/>
<feature type="region of interest" description="Disordered" evidence="1">
    <location>
        <begin position="100"/>
        <end position="161"/>
    </location>
</feature>
<feature type="compositionally biased region" description="Low complexity" evidence="1">
    <location>
        <begin position="232"/>
        <end position="243"/>
    </location>
</feature>
<feature type="compositionally biased region" description="Low complexity" evidence="1">
    <location>
        <begin position="104"/>
        <end position="120"/>
    </location>
</feature>
<protein>
    <submittedName>
        <fullName evidence="2">Uncharacterized protein</fullName>
    </submittedName>
</protein>
<accession>K5WU70</accession>
<evidence type="ECO:0000313" key="2">
    <source>
        <dbReference type="EMBL" id="EKM74303.1"/>
    </source>
</evidence>
<sequence length="302" mass="33385">MSSPISRDTRSPSIPPAVQWRDSAVSGFESRHKHEQWEDEHPGQKHPFDLLMALDLVPKSTADLDWADVTKIEELLTGISTPSEVPLDSIRQIKRLIKGRASESEPSLESLEDGSPSELLEGTKDGSPSELSEGTEDDDDEAHTERPKSRKSSVSSVETDYDYDQAGRTAHILFGSQENVEDKADKIRNFMSSPASEPCNQVEEGVTARKSLATSSPSSNLRNLADEKEVISSGGTSTASRTAQIQRQRVRCDGKGKRKRDVGTMTCQCGAVERHVEKRRKMTILIEISEHPISVRVFSDPE</sequence>
<feature type="compositionally biased region" description="Acidic residues" evidence="1">
    <location>
        <begin position="133"/>
        <end position="142"/>
    </location>
</feature>
<dbReference type="EMBL" id="JH971509">
    <property type="protein sequence ID" value="EKM74303.1"/>
    <property type="molecule type" value="Genomic_DNA"/>
</dbReference>
<dbReference type="Proteomes" id="UP000008493">
    <property type="component" value="Unassembled WGS sequence"/>
</dbReference>
<evidence type="ECO:0000313" key="3">
    <source>
        <dbReference type="Proteomes" id="UP000008493"/>
    </source>
</evidence>
<dbReference type="HOGENOM" id="CLU_921236_0_0_1"/>
<feature type="region of interest" description="Disordered" evidence="1">
    <location>
        <begin position="1"/>
        <end position="45"/>
    </location>
</feature>
<name>K5WU70_AGABU</name>
<dbReference type="InParanoid" id="K5WU70"/>
<evidence type="ECO:0000256" key="1">
    <source>
        <dbReference type="SAM" id="MobiDB-lite"/>
    </source>
</evidence>
<dbReference type="RefSeq" id="XP_007335057.1">
    <property type="nucleotide sequence ID" value="XM_007334995.1"/>
</dbReference>
<keyword evidence="3" id="KW-1185">Reference proteome</keyword>
<dbReference type="GeneID" id="18832712"/>
<feature type="compositionally biased region" description="Basic and acidic residues" evidence="1">
    <location>
        <begin position="29"/>
        <end position="45"/>
    </location>
</feature>
<reference evidence="3" key="1">
    <citation type="journal article" date="2012" name="Proc. Natl. Acad. Sci. U.S.A.">
        <title>Genome sequence of the button mushroom Agaricus bisporus reveals mechanisms governing adaptation to a humic-rich ecological niche.</title>
        <authorList>
            <person name="Morin E."/>
            <person name="Kohler A."/>
            <person name="Baker A.R."/>
            <person name="Foulongne-Oriol M."/>
            <person name="Lombard V."/>
            <person name="Nagy L.G."/>
            <person name="Ohm R.A."/>
            <person name="Patyshakuliyeva A."/>
            <person name="Brun A."/>
            <person name="Aerts A.L."/>
            <person name="Bailey A.M."/>
            <person name="Billette C."/>
            <person name="Coutinho P.M."/>
            <person name="Deakin G."/>
            <person name="Doddapaneni H."/>
            <person name="Floudas D."/>
            <person name="Grimwood J."/>
            <person name="Hilden K."/>
            <person name="Kuees U."/>
            <person name="LaButti K.M."/>
            <person name="Lapidus A."/>
            <person name="Lindquist E.A."/>
            <person name="Lucas S.M."/>
            <person name="Murat C."/>
            <person name="Riley R.W."/>
            <person name="Salamov A.A."/>
            <person name="Schmutz J."/>
            <person name="Subramanian V."/>
            <person name="Woesten H.A.B."/>
            <person name="Xu J."/>
            <person name="Eastwood D.C."/>
            <person name="Foster G.D."/>
            <person name="Sonnenberg A.S."/>
            <person name="Cullen D."/>
            <person name="de Vries R.P."/>
            <person name="Lundell T."/>
            <person name="Hibbett D.S."/>
            <person name="Henrissat B."/>
            <person name="Burton K.S."/>
            <person name="Kerrigan R.W."/>
            <person name="Challen M.P."/>
            <person name="Grigoriev I.V."/>
            <person name="Martin F."/>
        </authorList>
    </citation>
    <scope>NUCLEOTIDE SEQUENCE [LARGE SCALE GENOMIC DNA]</scope>
    <source>
        <strain evidence="3">JB137-S8 / ATCC MYA-4627 / FGSC 10392</strain>
    </source>
</reference>
<dbReference type="KEGG" id="abp:AGABI1DRAFT95730"/>
<gene>
    <name evidence="2" type="ORF">AGABI1DRAFT_95730</name>
</gene>